<keyword evidence="6" id="KW-0770">Synapse</keyword>
<evidence type="ECO:0000259" key="16">
    <source>
        <dbReference type="PROSITE" id="PS50056"/>
    </source>
</evidence>
<evidence type="ECO:0000259" key="15">
    <source>
        <dbReference type="PROSITE" id="PS50055"/>
    </source>
</evidence>
<organism evidence="17 18">
    <name type="scientific">Henosepilachna vigintioctopunctata</name>
    <dbReference type="NCBI Taxonomy" id="420089"/>
    <lineage>
        <taxon>Eukaryota</taxon>
        <taxon>Metazoa</taxon>
        <taxon>Ecdysozoa</taxon>
        <taxon>Arthropoda</taxon>
        <taxon>Hexapoda</taxon>
        <taxon>Insecta</taxon>
        <taxon>Pterygota</taxon>
        <taxon>Neoptera</taxon>
        <taxon>Endopterygota</taxon>
        <taxon>Coleoptera</taxon>
        <taxon>Polyphaga</taxon>
        <taxon>Cucujiformia</taxon>
        <taxon>Coccinelloidea</taxon>
        <taxon>Coccinellidae</taxon>
        <taxon>Epilachninae</taxon>
        <taxon>Epilachnini</taxon>
        <taxon>Henosepilachna</taxon>
    </lineage>
</organism>
<evidence type="ECO:0000256" key="14">
    <source>
        <dbReference type="SAM" id="SignalP"/>
    </source>
</evidence>
<evidence type="ECO:0000256" key="6">
    <source>
        <dbReference type="ARBA" id="ARBA00023018"/>
    </source>
</evidence>
<dbReference type="PANTHER" id="PTHR46106:SF4">
    <property type="entry name" value="IA-2 PROTEIN TYROSINE PHOSPHATASE, ISOFORM C"/>
    <property type="match status" value="1"/>
</dbReference>
<evidence type="ECO:0000256" key="3">
    <source>
        <dbReference type="ARBA" id="ARBA00022692"/>
    </source>
</evidence>
<accession>A0AAW1V8B8</accession>
<proteinExistence type="predicted"/>
<dbReference type="GO" id="GO:0045202">
    <property type="term" value="C:synapse"/>
    <property type="evidence" value="ECO:0007669"/>
    <property type="project" value="UniProtKB-SubCell"/>
</dbReference>
<dbReference type="PRINTS" id="PR00700">
    <property type="entry name" value="PRTYPHPHTASE"/>
</dbReference>
<evidence type="ECO:0000256" key="8">
    <source>
        <dbReference type="ARBA" id="ARBA00023170"/>
    </source>
</evidence>
<dbReference type="Gene3D" id="3.30.70.2470">
    <property type="entry name" value="Protein-tyrosine phosphatase receptor IA-2 ectodomain"/>
    <property type="match status" value="1"/>
</dbReference>
<evidence type="ECO:0000256" key="10">
    <source>
        <dbReference type="ARBA" id="ARBA00023329"/>
    </source>
</evidence>
<keyword evidence="2" id="KW-0597">Phosphoprotein</keyword>
<comment type="caution">
    <text evidence="17">The sequence shown here is derived from an EMBL/GenBank/DDBJ whole genome shotgun (WGS) entry which is preliminary data.</text>
</comment>
<evidence type="ECO:0000256" key="9">
    <source>
        <dbReference type="ARBA" id="ARBA00023180"/>
    </source>
</evidence>
<dbReference type="SMART" id="SM00194">
    <property type="entry name" value="PTPc"/>
    <property type="match status" value="1"/>
</dbReference>
<evidence type="ECO:0000256" key="5">
    <source>
        <dbReference type="ARBA" id="ARBA00022989"/>
    </source>
</evidence>
<evidence type="ECO:0000256" key="2">
    <source>
        <dbReference type="ARBA" id="ARBA00022553"/>
    </source>
</evidence>
<keyword evidence="8" id="KW-0675">Receptor</keyword>
<keyword evidence="4 14" id="KW-0732">Signal</keyword>
<dbReference type="InterPro" id="IPR000387">
    <property type="entry name" value="Tyr_Pase_dom"/>
</dbReference>
<sequence>MPWPGIPLKIALLFFIVIVTPGVFSDGNVGCLFSNRLCLEDEWCYDDYAFGRCTSVGDVDEEDIFRFDLKREELHELKRELQRLFALGYRWSHGYTQCRLQAMLYAMKHDLPFEQDACSHLVDQDLEGALKAMDVQDPMDPREVAIIRYMPSSDERGGKYADEVYYPPSVNAAAKEVLRNKILPPNAIDILDMPDPYAGYQVVKRTWIPQMHRRSPPVITIKSTRDFDNDPLEFLSSQPEEESVTVNDPRQTINDAIMGPEDYEQLTFQDMKDLYPLIKFLNERQLSPSDLRNILSPESYRQLEKLLEHFEDAALRQEHRIRNFLDEQLVEDDDIPPERFTMTYNTPDKFRQGWESKDILQFLDQQRIYPDEYDRNAEPEMKNAQWSAGRDIETDGTDDNLRSGIFRELQQPRHPDDPENYAEDQERHSPYSGVYTEGGVMYPSESRSLNGKSAEERLSDDVDKLLEKYTNFGFKRPERVDVKKPGPQISFRPHEDLKRKSFINGDHMYMPTMTKKGPRGAPHPNPHKIDFLENGESNNDYVFVGFNRDIRTWSQGQEIIRNISLALHLEPSDFEDGRAIGNVVTFKVLPNSKGLNASEVASRIVDSKDSILTDTHIKIIGAGIKDRANMQSVLAAPMINDNEFFIVIFMVCGVLGAMILAAAVLIVIRRHIKAKEKLQGLSKPDTEASKDYQDLCRTRMSTKGQPSGENVHGRITSLSKESEQSPSSRSSTSSWSEEPALHNMDISTGHIVLNYMEDHLKNKDRLDQEWIALCAYVAEPCSITTALKKENVGKNRYQDIVPYDHSRVVLNELSNINASDYINASSITDHDPRNPAYIATQGPLPHTSADFWQLIWEQGAVVIVMLTRVTESGTAMCHRYWPEEGSELYHIYEVHLVSEHVWCDDYLVRSFYLKNVKTGETRTVTQFHFLSWAETGVPASTKALLEFRRKVNKSYRGRSCPIVVHCSDGAGRTGTYCLIDMVLSRMAKGAKEIDIAATLEHLRDQRVKMVATKQQFEFVLTAVAEEVHAILKVLPAQSTAPQPEKENIYPDNHF</sequence>
<feature type="transmembrane region" description="Helical" evidence="13">
    <location>
        <begin position="644"/>
        <end position="668"/>
    </location>
</feature>
<protein>
    <recommendedName>
        <fullName evidence="19">Receptor-type tyrosine-protein phosphatase N2</fullName>
    </recommendedName>
</protein>
<dbReference type="InterPro" id="IPR021613">
    <property type="entry name" value="Receptor_IA-2_dom"/>
</dbReference>
<dbReference type="AlphaFoldDB" id="A0AAW1V8B8"/>
<evidence type="ECO:0000313" key="18">
    <source>
        <dbReference type="Proteomes" id="UP001431783"/>
    </source>
</evidence>
<evidence type="ECO:0000256" key="7">
    <source>
        <dbReference type="ARBA" id="ARBA00023136"/>
    </source>
</evidence>
<feature type="chain" id="PRO_5043833734" description="Receptor-type tyrosine-protein phosphatase N2" evidence="14">
    <location>
        <begin position="26"/>
        <end position="1054"/>
    </location>
</feature>
<dbReference type="InterPro" id="IPR038112">
    <property type="entry name" value="Receptor_IA-2_ectodomain_sf"/>
</dbReference>
<dbReference type="SMART" id="SM00404">
    <property type="entry name" value="PTPc_motif"/>
    <property type="match status" value="1"/>
</dbReference>
<dbReference type="GO" id="GO:0030658">
    <property type="term" value="C:transport vesicle membrane"/>
    <property type="evidence" value="ECO:0007669"/>
    <property type="project" value="UniProtKB-SubCell"/>
</dbReference>
<dbReference type="SUPFAM" id="SSF52799">
    <property type="entry name" value="(Phosphotyrosine protein) phosphatases II"/>
    <property type="match status" value="1"/>
</dbReference>
<dbReference type="Proteomes" id="UP001431783">
    <property type="component" value="Unassembled WGS sequence"/>
</dbReference>
<dbReference type="Pfam" id="PF11548">
    <property type="entry name" value="Receptor_IA-2"/>
    <property type="match status" value="1"/>
</dbReference>
<dbReference type="GO" id="GO:0009653">
    <property type="term" value="P:anatomical structure morphogenesis"/>
    <property type="evidence" value="ECO:0007669"/>
    <property type="project" value="UniProtKB-ARBA"/>
</dbReference>
<keyword evidence="5 13" id="KW-1133">Transmembrane helix</keyword>
<keyword evidence="9" id="KW-0325">Glycoprotein</keyword>
<evidence type="ECO:0000256" key="4">
    <source>
        <dbReference type="ARBA" id="ARBA00022729"/>
    </source>
</evidence>
<dbReference type="PROSITE" id="PS50055">
    <property type="entry name" value="TYR_PHOSPHATASE_PTP"/>
    <property type="match status" value="1"/>
</dbReference>
<dbReference type="InterPro" id="IPR003595">
    <property type="entry name" value="Tyr_Pase_cat"/>
</dbReference>
<dbReference type="PROSITE" id="PS50056">
    <property type="entry name" value="TYR_PHOSPHATASE_2"/>
    <property type="match status" value="1"/>
</dbReference>
<keyword evidence="10" id="KW-0968">Cytoplasmic vesicle</keyword>
<feature type="region of interest" description="Disordered" evidence="12">
    <location>
        <begin position="699"/>
        <end position="739"/>
    </location>
</feature>
<evidence type="ECO:0000256" key="13">
    <source>
        <dbReference type="SAM" id="Phobius"/>
    </source>
</evidence>
<dbReference type="Pfam" id="PF00102">
    <property type="entry name" value="Y_phosphatase"/>
    <property type="match status" value="1"/>
</dbReference>
<evidence type="ECO:0000256" key="1">
    <source>
        <dbReference type="ARBA" id="ARBA00004212"/>
    </source>
</evidence>
<dbReference type="InterPro" id="IPR033522">
    <property type="entry name" value="IA-2/IA-2_beta"/>
</dbReference>
<evidence type="ECO:0000256" key="11">
    <source>
        <dbReference type="ARBA" id="ARBA00034103"/>
    </source>
</evidence>
<dbReference type="GO" id="GO:0048666">
    <property type="term" value="P:neuron development"/>
    <property type="evidence" value="ECO:0007669"/>
    <property type="project" value="UniProtKB-ARBA"/>
</dbReference>
<evidence type="ECO:0008006" key="19">
    <source>
        <dbReference type="Google" id="ProtNLM"/>
    </source>
</evidence>
<feature type="compositionally biased region" description="Low complexity" evidence="12">
    <location>
        <begin position="724"/>
        <end position="738"/>
    </location>
</feature>
<feature type="signal peptide" evidence="14">
    <location>
        <begin position="1"/>
        <end position="25"/>
    </location>
</feature>
<dbReference type="GO" id="GO:0030141">
    <property type="term" value="C:secretory granule"/>
    <property type="evidence" value="ECO:0007669"/>
    <property type="project" value="InterPro"/>
</dbReference>
<dbReference type="EMBL" id="JARQZJ010000123">
    <property type="protein sequence ID" value="KAK9889815.1"/>
    <property type="molecule type" value="Genomic_DNA"/>
</dbReference>
<dbReference type="GO" id="GO:0004725">
    <property type="term" value="F:protein tyrosine phosphatase activity"/>
    <property type="evidence" value="ECO:0007669"/>
    <property type="project" value="InterPro"/>
</dbReference>
<evidence type="ECO:0000256" key="12">
    <source>
        <dbReference type="SAM" id="MobiDB-lite"/>
    </source>
</evidence>
<dbReference type="PANTHER" id="PTHR46106">
    <property type="entry name" value="IA-2 PROTEIN TYROSINE PHOSPHATASE, ISOFORM C"/>
    <property type="match status" value="1"/>
</dbReference>
<gene>
    <name evidence="17" type="ORF">WA026_007186</name>
</gene>
<dbReference type="InterPro" id="IPR029021">
    <property type="entry name" value="Prot-tyrosine_phosphatase-like"/>
</dbReference>
<dbReference type="InterPro" id="IPR000242">
    <property type="entry name" value="PTP_cat"/>
</dbReference>
<reference evidence="17 18" key="1">
    <citation type="submission" date="2023-03" db="EMBL/GenBank/DDBJ databases">
        <title>Genome insight into feeding habits of ladybird beetles.</title>
        <authorList>
            <person name="Li H.-S."/>
            <person name="Huang Y.-H."/>
            <person name="Pang H."/>
        </authorList>
    </citation>
    <scope>NUCLEOTIDE SEQUENCE [LARGE SCALE GENOMIC DNA]</scope>
    <source>
        <strain evidence="17">SYSU_2023b</strain>
        <tissue evidence="17">Whole body</tissue>
    </source>
</reference>
<name>A0AAW1V8B8_9CUCU</name>
<evidence type="ECO:0000313" key="17">
    <source>
        <dbReference type="EMBL" id="KAK9889815.1"/>
    </source>
</evidence>
<dbReference type="FunFam" id="3.90.190.10:FF:000017">
    <property type="entry name" value="receptor-type tyrosine-protein phosphatase-like N isoform X2"/>
    <property type="match status" value="1"/>
</dbReference>
<feature type="domain" description="Tyrosine-protein phosphatase" evidence="15">
    <location>
        <begin position="766"/>
        <end position="1026"/>
    </location>
</feature>
<keyword evidence="7 13" id="KW-0472">Membrane</keyword>
<keyword evidence="18" id="KW-1185">Reference proteome</keyword>
<feature type="region of interest" description="Disordered" evidence="12">
    <location>
        <begin position="406"/>
        <end position="433"/>
    </location>
</feature>
<dbReference type="Gene3D" id="3.90.190.10">
    <property type="entry name" value="Protein tyrosine phosphatase superfamily"/>
    <property type="match status" value="1"/>
</dbReference>
<feature type="domain" description="Tyrosine specific protein phosphatases" evidence="16">
    <location>
        <begin position="945"/>
        <end position="1017"/>
    </location>
</feature>
<comment type="subcellular location">
    <subcellularLocation>
        <location evidence="1">Cytoplasmic vesicle</location>
        <location evidence="1">Secretory vesicle membrane</location>
        <topology evidence="1">Single-pass type I membrane protein</topology>
    </subcellularLocation>
    <subcellularLocation>
        <location evidence="11">Synapse</location>
    </subcellularLocation>
</comment>
<feature type="region of interest" description="Disordered" evidence="12">
    <location>
        <begin position="381"/>
        <end position="400"/>
    </location>
</feature>
<feature type="compositionally biased region" description="Polar residues" evidence="12">
    <location>
        <begin position="699"/>
        <end position="708"/>
    </location>
</feature>
<keyword evidence="3 13" id="KW-0812">Transmembrane</keyword>
<dbReference type="PROSITE" id="PS00383">
    <property type="entry name" value="TYR_PHOSPHATASE_1"/>
    <property type="match status" value="1"/>
</dbReference>
<dbReference type="GO" id="GO:0051046">
    <property type="term" value="P:regulation of secretion"/>
    <property type="evidence" value="ECO:0007669"/>
    <property type="project" value="TreeGrafter"/>
</dbReference>
<dbReference type="InterPro" id="IPR016130">
    <property type="entry name" value="Tyr_Pase_AS"/>
</dbReference>